<evidence type="ECO:0000256" key="2">
    <source>
        <dbReference type="ARBA" id="ARBA00022692"/>
    </source>
</evidence>
<keyword evidence="3 6" id="KW-1133">Transmembrane helix</keyword>
<comment type="caution">
    <text evidence="7">The sequence shown here is derived from an EMBL/GenBank/DDBJ whole genome shotgun (WGS) entry which is preliminary data.</text>
</comment>
<dbReference type="GO" id="GO:0019226">
    <property type="term" value="P:transmission of nerve impulse"/>
    <property type="evidence" value="ECO:0007669"/>
    <property type="project" value="TreeGrafter"/>
</dbReference>
<comment type="subcellular location">
    <subcellularLocation>
        <location evidence="1">Membrane</location>
        <topology evidence="1">Multi-pass membrane protein</topology>
    </subcellularLocation>
</comment>
<dbReference type="Gene3D" id="1.20.140.150">
    <property type="match status" value="1"/>
</dbReference>
<keyword evidence="2 6" id="KW-0812">Transmembrane</keyword>
<keyword evidence="4 6" id="KW-0472">Membrane</keyword>
<dbReference type="InterPro" id="IPR004031">
    <property type="entry name" value="PMP22/EMP/MP20/Claudin"/>
</dbReference>
<dbReference type="GO" id="GO:0098970">
    <property type="term" value="P:postsynaptic neurotransmitter receptor diffusion trapping"/>
    <property type="evidence" value="ECO:0007669"/>
    <property type="project" value="TreeGrafter"/>
</dbReference>
<protein>
    <submittedName>
        <fullName evidence="7">Uncharacterized protein</fullName>
    </submittedName>
</protein>
<feature type="transmembrane region" description="Helical" evidence="6">
    <location>
        <begin position="136"/>
        <end position="157"/>
    </location>
</feature>
<feature type="compositionally biased region" description="Pro residues" evidence="5">
    <location>
        <begin position="298"/>
        <end position="307"/>
    </location>
</feature>
<sequence length="307" mass="34358">MEFLVPRSTGMTVMVIPVSQHKLIKIRKHNRDKLTRAALYCSTAGALCNVLGSSTNSWISTSEVLKYYMAPNATEYLKDYDAFGNQPVYIKEATLGPWQFCWSDPSIEFTCHSVNYFTDEMESDVTTMVQQAVRKAAFFMVLGVVLDILGTLIGWLCSRRKNPYGWLLCSSILHIFAGMTNFCCIIVYMAAVSKEVGNKIYPASEMDDPLFHYHYGFSFILVKLSFLLTETAALLMVVFGDGTKPKPALARQHLPTPEQALRLQQLWPIDTQVFYSLHACNQPANEQGGTGTLCSPPSTQPPIPGRR</sequence>
<evidence type="ECO:0000313" key="8">
    <source>
        <dbReference type="Proteomes" id="UP001177023"/>
    </source>
</evidence>
<evidence type="ECO:0000256" key="5">
    <source>
        <dbReference type="SAM" id="MobiDB-lite"/>
    </source>
</evidence>
<dbReference type="GO" id="GO:0051968">
    <property type="term" value="P:positive regulation of synaptic transmission, glutamatergic"/>
    <property type="evidence" value="ECO:0007669"/>
    <property type="project" value="TreeGrafter"/>
</dbReference>
<dbReference type="GO" id="GO:0005245">
    <property type="term" value="F:voltage-gated calcium channel activity"/>
    <property type="evidence" value="ECO:0007669"/>
    <property type="project" value="TreeGrafter"/>
</dbReference>
<dbReference type="Proteomes" id="UP001177023">
    <property type="component" value="Unassembled WGS sequence"/>
</dbReference>
<organism evidence="7 8">
    <name type="scientific">Mesorhabditis spiculigera</name>
    <dbReference type="NCBI Taxonomy" id="96644"/>
    <lineage>
        <taxon>Eukaryota</taxon>
        <taxon>Metazoa</taxon>
        <taxon>Ecdysozoa</taxon>
        <taxon>Nematoda</taxon>
        <taxon>Chromadorea</taxon>
        <taxon>Rhabditida</taxon>
        <taxon>Rhabditina</taxon>
        <taxon>Rhabditomorpha</taxon>
        <taxon>Rhabditoidea</taxon>
        <taxon>Rhabditidae</taxon>
        <taxon>Mesorhabditinae</taxon>
        <taxon>Mesorhabditis</taxon>
    </lineage>
</organism>
<accession>A0AA36CZA0</accession>
<feature type="transmembrane region" description="Helical" evidence="6">
    <location>
        <begin position="164"/>
        <end position="191"/>
    </location>
</feature>
<reference evidence="7" key="1">
    <citation type="submission" date="2023-06" db="EMBL/GenBank/DDBJ databases">
        <authorList>
            <person name="Delattre M."/>
        </authorList>
    </citation>
    <scope>NUCLEOTIDE SEQUENCE</scope>
    <source>
        <strain evidence="7">AF72</strain>
    </source>
</reference>
<keyword evidence="8" id="KW-1185">Reference proteome</keyword>
<dbReference type="EMBL" id="CATQJA010002648">
    <property type="protein sequence ID" value="CAJ0577163.1"/>
    <property type="molecule type" value="Genomic_DNA"/>
</dbReference>
<evidence type="ECO:0000256" key="6">
    <source>
        <dbReference type="SAM" id="Phobius"/>
    </source>
</evidence>
<dbReference type="GO" id="GO:0099590">
    <property type="term" value="P:neurotransmitter receptor internalization"/>
    <property type="evidence" value="ECO:0007669"/>
    <property type="project" value="TreeGrafter"/>
</dbReference>
<evidence type="ECO:0000256" key="4">
    <source>
        <dbReference type="ARBA" id="ARBA00023136"/>
    </source>
</evidence>
<feature type="region of interest" description="Disordered" evidence="5">
    <location>
        <begin position="286"/>
        <end position="307"/>
    </location>
</feature>
<name>A0AA36CZA0_9BILA</name>
<dbReference type="AlphaFoldDB" id="A0AA36CZA0"/>
<feature type="transmembrane region" description="Helical" evidence="6">
    <location>
        <begin position="211"/>
        <end position="239"/>
    </location>
</feature>
<evidence type="ECO:0000313" key="7">
    <source>
        <dbReference type="EMBL" id="CAJ0577163.1"/>
    </source>
</evidence>
<proteinExistence type="predicted"/>
<evidence type="ECO:0000256" key="3">
    <source>
        <dbReference type="ARBA" id="ARBA00022989"/>
    </source>
</evidence>
<dbReference type="GO" id="GO:0098943">
    <property type="term" value="P:neurotransmitter receptor transport, postsynaptic endosome to lysosome"/>
    <property type="evidence" value="ECO:0007669"/>
    <property type="project" value="TreeGrafter"/>
</dbReference>
<dbReference type="PANTHER" id="PTHR12107">
    <property type="entry name" value="VOLTAGE-DEPENDENT CALCIUM CHANNEL GAMMA SUBUNIT"/>
    <property type="match status" value="1"/>
</dbReference>
<dbReference type="GO" id="GO:0098839">
    <property type="term" value="C:postsynaptic density membrane"/>
    <property type="evidence" value="ECO:0007669"/>
    <property type="project" value="TreeGrafter"/>
</dbReference>
<dbReference type="InterPro" id="IPR051072">
    <property type="entry name" value="CACNG_subunit"/>
</dbReference>
<evidence type="ECO:0000256" key="1">
    <source>
        <dbReference type="ARBA" id="ARBA00004141"/>
    </source>
</evidence>
<dbReference type="Pfam" id="PF13903">
    <property type="entry name" value="Claudin_2"/>
    <property type="match status" value="1"/>
</dbReference>
<dbReference type="GO" id="GO:0016247">
    <property type="term" value="F:channel regulator activity"/>
    <property type="evidence" value="ECO:0007669"/>
    <property type="project" value="TreeGrafter"/>
</dbReference>
<feature type="compositionally biased region" description="Polar residues" evidence="5">
    <location>
        <begin position="286"/>
        <end position="297"/>
    </location>
</feature>
<dbReference type="PANTHER" id="PTHR12107:SF0">
    <property type="entry name" value="STARGAZIN (MAMMALIAN CALCIUM CHANNEL) HOMOLOG"/>
    <property type="match status" value="1"/>
</dbReference>
<gene>
    <name evidence="7" type="ORF">MSPICULIGERA_LOCUS15441</name>
</gene>
<dbReference type="GO" id="GO:0032281">
    <property type="term" value="C:AMPA glutamate receptor complex"/>
    <property type="evidence" value="ECO:0007669"/>
    <property type="project" value="TreeGrafter"/>
</dbReference>
<feature type="non-terminal residue" evidence="7">
    <location>
        <position position="307"/>
    </location>
</feature>